<organism evidence="10 11">
    <name type="scientific">Leucobacter muris</name>
    <dbReference type="NCBI Taxonomy" id="1935379"/>
    <lineage>
        <taxon>Bacteria</taxon>
        <taxon>Bacillati</taxon>
        <taxon>Actinomycetota</taxon>
        <taxon>Actinomycetes</taxon>
        <taxon>Micrococcales</taxon>
        <taxon>Microbacteriaceae</taxon>
        <taxon>Leucobacter</taxon>
    </lineage>
</organism>
<dbReference type="InterPro" id="IPR020568">
    <property type="entry name" value="Ribosomal_Su5_D2-typ_SF"/>
</dbReference>
<keyword evidence="5 7" id="KW-0378">Hydrolase</keyword>
<evidence type="ECO:0000256" key="8">
    <source>
        <dbReference type="NCBIfam" id="TIGR00188"/>
    </source>
</evidence>
<dbReference type="Pfam" id="PF00825">
    <property type="entry name" value="Ribonuclease_P"/>
    <property type="match status" value="1"/>
</dbReference>
<proteinExistence type="inferred from homology"/>
<evidence type="ECO:0000256" key="9">
    <source>
        <dbReference type="SAM" id="MobiDB-lite"/>
    </source>
</evidence>
<feature type="region of interest" description="Disordered" evidence="9">
    <location>
        <begin position="41"/>
        <end position="64"/>
    </location>
</feature>
<evidence type="ECO:0000313" key="11">
    <source>
        <dbReference type="Proteomes" id="UP000285768"/>
    </source>
</evidence>
<gene>
    <name evidence="7 10" type="primary">rnpA</name>
    <name evidence="10" type="ORF">Leucomu_15030</name>
</gene>
<evidence type="ECO:0000256" key="5">
    <source>
        <dbReference type="ARBA" id="ARBA00022801"/>
    </source>
</evidence>
<dbReference type="GO" id="GO:0004526">
    <property type="term" value="F:ribonuclease P activity"/>
    <property type="evidence" value="ECO:0007669"/>
    <property type="project" value="UniProtKB-EC"/>
</dbReference>
<dbReference type="SUPFAM" id="SSF54211">
    <property type="entry name" value="Ribosomal protein S5 domain 2-like"/>
    <property type="match status" value="1"/>
</dbReference>
<dbReference type="PANTHER" id="PTHR33992">
    <property type="entry name" value="RIBONUCLEASE P PROTEIN COMPONENT"/>
    <property type="match status" value="1"/>
</dbReference>
<dbReference type="InterPro" id="IPR020539">
    <property type="entry name" value="RNase_P_CS"/>
</dbReference>
<name>A0ABX5QJ63_9MICO</name>
<keyword evidence="11" id="KW-1185">Reference proteome</keyword>
<evidence type="ECO:0000256" key="6">
    <source>
        <dbReference type="ARBA" id="ARBA00022884"/>
    </source>
</evidence>
<evidence type="ECO:0000313" key="10">
    <source>
        <dbReference type="EMBL" id="QAB19060.1"/>
    </source>
</evidence>
<comment type="similarity">
    <text evidence="7">Belongs to the RnpA family.</text>
</comment>
<protein>
    <recommendedName>
        <fullName evidence="7 8">Ribonuclease P protein component</fullName>
        <shortName evidence="7">RNase P protein</shortName>
        <shortName evidence="7">RNaseP protein</shortName>
        <ecNumber evidence="7 8">3.1.26.5</ecNumber>
    </recommendedName>
    <alternativeName>
        <fullName evidence="7">Protein C5</fullName>
    </alternativeName>
</protein>
<dbReference type="Proteomes" id="UP000285768">
    <property type="component" value="Chromosome"/>
</dbReference>
<dbReference type="EMBL" id="CP035037">
    <property type="protein sequence ID" value="QAB19060.1"/>
    <property type="molecule type" value="Genomic_DNA"/>
</dbReference>
<dbReference type="NCBIfam" id="TIGR00188">
    <property type="entry name" value="rnpA"/>
    <property type="match status" value="1"/>
</dbReference>
<accession>A0ABX5QJ63</accession>
<comment type="subunit">
    <text evidence="7">Consists of a catalytic RNA component (M1 or rnpB) and a protein subunit.</text>
</comment>
<dbReference type="HAMAP" id="MF_00227">
    <property type="entry name" value="RNase_P"/>
    <property type="match status" value="1"/>
</dbReference>
<comment type="function">
    <text evidence="1 7">RNaseP catalyzes the removal of the 5'-leader sequence from pre-tRNA to produce the mature 5'-terminus. It can also cleave other RNA substrates such as 4.5S RNA. The protein component plays an auxiliary but essential role in vivo by binding to the 5'-leader sequence and broadening the substrate specificity of the ribozyme.</text>
</comment>
<evidence type="ECO:0000256" key="2">
    <source>
        <dbReference type="ARBA" id="ARBA00022694"/>
    </source>
</evidence>
<comment type="catalytic activity">
    <reaction evidence="7">
        <text>Endonucleolytic cleavage of RNA, removing 5'-extranucleotides from tRNA precursor.</text>
        <dbReference type="EC" id="3.1.26.5"/>
    </reaction>
</comment>
<keyword evidence="2 7" id="KW-0819">tRNA processing</keyword>
<keyword evidence="6 7" id="KW-0694">RNA-binding</keyword>
<dbReference type="InterPro" id="IPR000100">
    <property type="entry name" value="RNase_P"/>
</dbReference>
<keyword evidence="4 7" id="KW-0255">Endonuclease</keyword>
<dbReference type="PROSITE" id="PS00648">
    <property type="entry name" value="RIBONUCLEASE_P"/>
    <property type="match status" value="1"/>
</dbReference>
<evidence type="ECO:0000256" key="4">
    <source>
        <dbReference type="ARBA" id="ARBA00022759"/>
    </source>
</evidence>
<dbReference type="Gene3D" id="3.30.230.10">
    <property type="match status" value="1"/>
</dbReference>
<evidence type="ECO:0000256" key="7">
    <source>
        <dbReference type="HAMAP-Rule" id="MF_00227"/>
    </source>
</evidence>
<dbReference type="InterPro" id="IPR014721">
    <property type="entry name" value="Ribsml_uS5_D2-typ_fold_subgr"/>
</dbReference>
<dbReference type="EC" id="3.1.26.5" evidence="7 8"/>
<evidence type="ECO:0000256" key="1">
    <source>
        <dbReference type="ARBA" id="ARBA00002663"/>
    </source>
</evidence>
<reference evidence="10 11" key="1">
    <citation type="submission" date="2019-01" db="EMBL/GenBank/DDBJ databases">
        <title>Leucobacter muris sp. nov. isolated from the nose of a laboratory mouse.</title>
        <authorList>
            <person name="Benga L."/>
            <person name="Sproeer C."/>
            <person name="Schumann P."/>
            <person name="Verbarg S."/>
            <person name="Bunk B."/>
            <person name="Engelhardt E."/>
            <person name="Benten P.M."/>
            <person name="Sager M."/>
        </authorList>
    </citation>
    <scope>NUCLEOTIDE SEQUENCE [LARGE SCALE GENOMIC DNA]</scope>
    <source>
        <strain evidence="10 11">DSM 101948</strain>
    </source>
</reference>
<sequence length="145" mass="15792">MVPAKRHRVTRGEDYRFAVRTGRRVGGAYCITHAVLRSPTGRLDASSQAGAPAGGGERAEGSDPVPPARFGFIISKAVGNAVTRNLVRRRMKSVVERRIRSGIRGVDVVFRALPAAAGAPFSELEREMNRALDRVERELVAGEQR</sequence>
<evidence type="ECO:0000256" key="3">
    <source>
        <dbReference type="ARBA" id="ARBA00022722"/>
    </source>
</evidence>
<keyword evidence="3 7" id="KW-0540">Nuclease</keyword>
<dbReference type="PANTHER" id="PTHR33992:SF1">
    <property type="entry name" value="RIBONUCLEASE P PROTEIN COMPONENT"/>
    <property type="match status" value="1"/>
</dbReference>